<dbReference type="PANTHER" id="PTHR12791">
    <property type="entry name" value="GOLGI SNARE BET1-RELATED"/>
    <property type="match status" value="1"/>
</dbReference>
<evidence type="ECO:0000313" key="12">
    <source>
        <dbReference type="Proteomes" id="UP000694843"/>
    </source>
</evidence>
<evidence type="ECO:0000256" key="9">
    <source>
        <dbReference type="SAM" id="MobiDB-lite"/>
    </source>
</evidence>
<keyword evidence="3 10" id="KW-0812">Transmembrane</keyword>
<keyword evidence="7 10" id="KW-0472">Membrane</keyword>
<evidence type="ECO:0000259" key="11">
    <source>
        <dbReference type="PROSITE" id="PS50192"/>
    </source>
</evidence>
<evidence type="ECO:0000313" key="14">
    <source>
        <dbReference type="RefSeq" id="XP_018023439.1"/>
    </source>
</evidence>
<dbReference type="Proteomes" id="UP000694843">
    <property type="component" value="Unplaced"/>
</dbReference>
<protein>
    <submittedName>
        <fullName evidence="13 14">BET1 homolog</fullName>
    </submittedName>
</protein>
<dbReference type="KEGG" id="hazt:108679345"/>
<feature type="transmembrane region" description="Helical" evidence="10">
    <location>
        <begin position="98"/>
        <end position="118"/>
    </location>
</feature>
<dbReference type="RefSeq" id="XP_018023439.1">
    <property type="nucleotide sequence ID" value="XM_018167950.2"/>
</dbReference>
<evidence type="ECO:0000256" key="6">
    <source>
        <dbReference type="ARBA" id="ARBA00023034"/>
    </source>
</evidence>
<dbReference type="AlphaFoldDB" id="A0A8B7PBH8"/>
<name>A0A8B7PBH8_HYAAZ</name>
<sequence length="121" mass="13757">MSYYNNHNYGSTYGSGRASGAGSMDGNSKLIEDENEDLTTQLRSKVKTLKSMTIDIGNEVRYQNKMLADMDDDMGKSGSILDRTVKRLGVMSRSLHNYHTPILFAFVFFVFLLLWLALKFR</sequence>
<evidence type="ECO:0000256" key="10">
    <source>
        <dbReference type="SAM" id="Phobius"/>
    </source>
</evidence>
<dbReference type="InterPro" id="IPR039899">
    <property type="entry name" value="BET1_SNARE"/>
</dbReference>
<gene>
    <name evidence="13 14" type="primary">LOC108679345</name>
</gene>
<proteinExistence type="predicted"/>
<keyword evidence="5 10" id="KW-1133">Transmembrane helix</keyword>
<dbReference type="GeneID" id="108679345"/>
<evidence type="ECO:0000256" key="5">
    <source>
        <dbReference type="ARBA" id="ARBA00022989"/>
    </source>
</evidence>
<reference evidence="13 14" key="1">
    <citation type="submission" date="2025-04" db="UniProtKB">
        <authorList>
            <consortium name="RefSeq"/>
        </authorList>
    </citation>
    <scope>IDENTIFICATION</scope>
    <source>
        <tissue evidence="13 14">Whole organism</tissue>
    </source>
</reference>
<evidence type="ECO:0000256" key="3">
    <source>
        <dbReference type="ARBA" id="ARBA00022692"/>
    </source>
</evidence>
<evidence type="ECO:0000256" key="1">
    <source>
        <dbReference type="ARBA" id="ARBA00004394"/>
    </source>
</evidence>
<keyword evidence="12" id="KW-1185">Reference proteome</keyword>
<evidence type="ECO:0000313" key="13">
    <source>
        <dbReference type="RefSeq" id="XP_018023438.1"/>
    </source>
</evidence>
<dbReference type="GO" id="GO:0000139">
    <property type="term" value="C:Golgi membrane"/>
    <property type="evidence" value="ECO:0007669"/>
    <property type="project" value="UniProtKB-SubCell"/>
</dbReference>
<dbReference type="PROSITE" id="PS50192">
    <property type="entry name" value="T_SNARE"/>
    <property type="match status" value="1"/>
</dbReference>
<dbReference type="InterPro" id="IPR000727">
    <property type="entry name" value="T_SNARE_dom"/>
</dbReference>
<dbReference type="CDD" id="cd15853">
    <property type="entry name" value="SNARE_Bet1"/>
    <property type="match status" value="1"/>
</dbReference>
<evidence type="ECO:0000256" key="7">
    <source>
        <dbReference type="ARBA" id="ARBA00023136"/>
    </source>
</evidence>
<comment type="subcellular location">
    <subcellularLocation>
        <location evidence="8">Endomembrane system</location>
        <topology evidence="8">Single-pass type IV membrane protein</topology>
    </subcellularLocation>
    <subcellularLocation>
        <location evidence="1">Golgi apparatus membrane</location>
    </subcellularLocation>
</comment>
<feature type="domain" description="T-SNARE coiled-coil homology" evidence="11">
    <location>
        <begin position="29"/>
        <end position="91"/>
    </location>
</feature>
<dbReference type="GO" id="GO:0015031">
    <property type="term" value="P:protein transport"/>
    <property type="evidence" value="ECO:0007669"/>
    <property type="project" value="UniProtKB-KW"/>
</dbReference>
<dbReference type="SMART" id="SM00397">
    <property type="entry name" value="t_SNARE"/>
    <property type="match status" value="1"/>
</dbReference>
<keyword evidence="2" id="KW-0813">Transport</keyword>
<organism evidence="12 13">
    <name type="scientific">Hyalella azteca</name>
    <name type="common">Amphipod</name>
    <dbReference type="NCBI Taxonomy" id="294128"/>
    <lineage>
        <taxon>Eukaryota</taxon>
        <taxon>Metazoa</taxon>
        <taxon>Ecdysozoa</taxon>
        <taxon>Arthropoda</taxon>
        <taxon>Crustacea</taxon>
        <taxon>Multicrustacea</taxon>
        <taxon>Malacostraca</taxon>
        <taxon>Eumalacostraca</taxon>
        <taxon>Peracarida</taxon>
        <taxon>Amphipoda</taxon>
        <taxon>Senticaudata</taxon>
        <taxon>Talitrida</taxon>
        <taxon>Talitroidea</taxon>
        <taxon>Hyalellidae</taxon>
        <taxon>Hyalella</taxon>
    </lineage>
</organism>
<evidence type="ECO:0000256" key="4">
    <source>
        <dbReference type="ARBA" id="ARBA00022927"/>
    </source>
</evidence>
<feature type="region of interest" description="Disordered" evidence="9">
    <location>
        <begin position="15"/>
        <end position="35"/>
    </location>
</feature>
<dbReference type="SUPFAM" id="SSF58038">
    <property type="entry name" value="SNARE fusion complex"/>
    <property type="match status" value="1"/>
</dbReference>
<dbReference type="OrthoDB" id="261831at2759"/>
<accession>A0A8B7PBH8</accession>
<keyword evidence="4" id="KW-0653">Protein transport</keyword>
<evidence type="ECO:0000256" key="2">
    <source>
        <dbReference type="ARBA" id="ARBA00022448"/>
    </source>
</evidence>
<dbReference type="OMA" id="ARQGCRW"/>
<evidence type="ECO:0000256" key="8">
    <source>
        <dbReference type="ARBA" id="ARBA00046280"/>
    </source>
</evidence>
<keyword evidence="6" id="KW-0333">Golgi apparatus</keyword>
<dbReference type="Gene3D" id="1.20.5.110">
    <property type="match status" value="1"/>
</dbReference>
<dbReference type="RefSeq" id="XP_018023438.1">
    <property type="nucleotide sequence ID" value="XM_018167949.2"/>
</dbReference>